<dbReference type="Proteomes" id="UP001162802">
    <property type="component" value="Unassembled WGS sequence"/>
</dbReference>
<feature type="chain" id="PRO_5045915851" evidence="1">
    <location>
        <begin position="23"/>
        <end position="93"/>
    </location>
</feature>
<sequence length="93" mass="10129">MFKTIFTAAAVAAVALPAAAQASEARNFSHEGVDYAYTSQQKGKITVIEGKAEGRVPFRLYVKGDRVTGMYNNRYVSFTKDEVLHDNVLAAAN</sequence>
<evidence type="ECO:0000313" key="3">
    <source>
        <dbReference type="Proteomes" id="UP001162802"/>
    </source>
</evidence>
<evidence type="ECO:0000313" key="2">
    <source>
        <dbReference type="EMBL" id="MCJ1960770.1"/>
    </source>
</evidence>
<dbReference type="RefSeq" id="WP_226634426.1">
    <property type="nucleotide sequence ID" value="NZ_JALHAT010000012.1"/>
</dbReference>
<organism evidence="2 3">
    <name type="scientific">Novosphingobium mangrovi</name>
    <name type="common">ex Hu et al. 2023</name>
    <dbReference type="NCBI Taxonomy" id="2930094"/>
    <lineage>
        <taxon>Bacteria</taxon>
        <taxon>Pseudomonadati</taxon>
        <taxon>Pseudomonadota</taxon>
        <taxon>Alphaproteobacteria</taxon>
        <taxon>Sphingomonadales</taxon>
        <taxon>Sphingomonadaceae</taxon>
        <taxon>Novosphingobium</taxon>
    </lineage>
</organism>
<keyword evidence="3" id="KW-1185">Reference proteome</keyword>
<reference evidence="2" key="1">
    <citation type="submission" date="2022-03" db="EMBL/GenBank/DDBJ databases">
        <title>Identification of a novel bacterium isolated from mangrove sediments.</title>
        <authorList>
            <person name="Pan X."/>
        </authorList>
    </citation>
    <scope>NUCLEOTIDE SEQUENCE</scope>
    <source>
        <strain evidence="2">B2637</strain>
    </source>
</reference>
<protein>
    <submittedName>
        <fullName evidence="2">Uncharacterized protein</fullName>
    </submittedName>
</protein>
<name>A0ABT0AC60_9SPHN</name>
<proteinExistence type="predicted"/>
<feature type="signal peptide" evidence="1">
    <location>
        <begin position="1"/>
        <end position="22"/>
    </location>
</feature>
<dbReference type="EMBL" id="JALHAT010000012">
    <property type="protein sequence ID" value="MCJ1960770.1"/>
    <property type="molecule type" value="Genomic_DNA"/>
</dbReference>
<evidence type="ECO:0000256" key="1">
    <source>
        <dbReference type="SAM" id="SignalP"/>
    </source>
</evidence>
<accession>A0ABT0AC60</accession>
<gene>
    <name evidence="2" type="ORF">MTR65_08770</name>
</gene>
<keyword evidence="1" id="KW-0732">Signal</keyword>
<comment type="caution">
    <text evidence="2">The sequence shown here is derived from an EMBL/GenBank/DDBJ whole genome shotgun (WGS) entry which is preliminary data.</text>
</comment>